<feature type="repeat" description="ANK" evidence="3">
    <location>
        <begin position="514"/>
        <end position="547"/>
    </location>
</feature>
<dbReference type="Pfam" id="PF12796">
    <property type="entry name" value="Ank_2"/>
    <property type="match status" value="2"/>
</dbReference>
<evidence type="ECO:0000313" key="5">
    <source>
        <dbReference type="Proteomes" id="UP000179807"/>
    </source>
</evidence>
<dbReference type="PROSITE" id="PS50297">
    <property type="entry name" value="ANK_REP_REGION"/>
    <property type="match status" value="2"/>
</dbReference>
<gene>
    <name evidence="4" type="ORF">TRFO_41480</name>
</gene>
<dbReference type="GeneID" id="94848499"/>
<dbReference type="PROSITE" id="PS50088">
    <property type="entry name" value="ANK_REPEAT"/>
    <property type="match status" value="3"/>
</dbReference>
<accession>A0A1J4L094</accession>
<dbReference type="EMBL" id="MLAK01000061">
    <property type="protein sequence ID" value="OHT16883.1"/>
    <property type="molecule type" value="Genomic_DNA"/>
</dbReference>
<keyword evidence="2 3" id="KW-0040">ANK repeat</keyword>
<dbReference type="SMART" id="SM00248">
    <property type="entry name" value="ANK"/>
    <property type="match status" value="7"/>
</dbReference>
<dbReference type="AlphaFoldDB" id="A0A1J4L094"/>
<feature type="repeat" description="ANK" evidence="3">
    <location>
        <begin position="481"/>
        <end position="513"/>
    </location>
</feature>
<dbReference type="VEuPathDB" id="TrichDB:TRFO_41480"/>
<protein>
    <submittedName>
        <fullName evidence="4">Uncharacterized protein</fullName>
    </submittedName>
</protein>
<reference evidence="4" key="1">
    <citation type="submission" date="2016-10" db="EMBL/GenBank/DDBJ databases">
        <authorList>
            <person name="Benchimol M."/>
            <person name="Almeida L.G."/>
            <person name="Vasconcelos A.T."/>
            <person name="Perreira-Neves A."/>
            <person name="Rosa I.A."/>
            <person name="Tasca T."/>
            <person name="Bogo M.R."/>
            <person name="de Souza W."/>
        </authorList>
    </citation>
    <scope>NUCLEOTIDE SEQUENCE [LARGE SCALE GENOMIC DNA]</scope>
    <source>
        <strain evidence="4">K</strain>
    </source>
</reference>
<evidence type="ECO:0000256" key="2">
    <source>
        <dbReference type="ARBA" id="ARBA00023043"/>
    </source>
</evidence>
<dbReference type="InterPro" id="IPR002110">
    <property type="entry name" value="Ankyrin_rpt"/>
</dbReference>
<proteinExistence type="predicted"/>
<dbReference type="Proteomes" id="UP000179807">
    <property type="component" value="Unassembled WGS sequence"/>
</dbReference>
<dbReference type="PANTHER" id="PTHR24198">
    <property type="entry name" value="ANKYRIN REPEAT AND PROTEIN KINASE DOMAIN-CONTAINING PROTEIN"/>
    <property type="match status" value="1"/>
</dbReference>
<dbReference type="InterPro" id="IPR036770">
    <property type="entry name" value="Ankyrin_rpt-contain_sf"/>
</dbReference>
<dbReference type="OrthoDB" id="194358at2759"/>
<keyword evidence="1" id="KW-0677">Repeat</keyword>
<comment type="caution">
    <text evidence="4">The sequence shown here is derived from an EMBL/GenBank/DDBJ whole genome shotgun (WGS) entry which is preliminary data.</text>
</comment>
<evidence type="ECO:0000256" key="1">
    <source>
        <dbReference type="ARBA" id="ARBA00022737"/>
    </source>
</evidence>
<sequence length="599" mass="69580">MIDLNHLFPEEKLQQHNCMLAFQEALVNLNKGNVQETCVNIMNTPLVASADHVQQIAANIFRIAYMRPGLIPYLVDICKFLIENQSQQNALSNFKDLIVPTDIPNQRWYRSFLINCINKQVISIEDFMSLLTSFPPCESIYLLFCWFAPVIKSRDEIVYEQILESFRQAQHLSAEFTYFRDHFNEMQKNNWELQRFFFRTGYFRVSYAYYLKNDDLLHFRQLITQNELVLDKKVSSKVIDKEDHIQNKYLASIDESDTKNDANRLDFDFDQRVESSLFERCDFIRHRPTLLQFAAFFGASKCFRYLIDSGANPKIDDDEGKRLIQFVIAGGNTEIFAMCENNENIELDGAIQTAVEFQRFDMMLDLLNKMEIDINHSTEAFPSIFHYAAKHNNMRVLLFCLEQGCPVNLRDLHDKTPLHYAAQFCQYDTLLALVDLYDIDINAVDDRGRTPLHYAAKYNKIDSVYILSIHPELDLNICDKTGDNPLILAAKHGCNQIIYHILSNNLDVNHKNMLGLSALHYAVKKGHYHTVSLLLTHYAIDINIRDEILIFCFIKEFLISLYWTPLHFAAYSGDVEMIKIILAFPGINISCKTVSFTFL</sequence>
<feature type="repeat" description="ANK" evidence="3">
    <location>
        <begin position="447"/>
        <end position="480"/>
    </location>
</feature>
<organism evidence="4 5">
    <name type="scientific">Tritrichomonas foetus</name>
    <dbReference type="NCBI Taxonomy" id="1144522"/>
    <lineage>
        <taxon>Eukaryota</taxon>
        <taxon>Metamonada</taxon>
        <taxon>Parabasalia</taxon>
        <taxon>Tritrichomonadida</taxon>
        <taxon>Tritrichomonadidae</taxon>
        <taxon>Tritrichomonas</taxon>
    </lineage>
</organism>
<evidence type="ECO:0000256" key="3">
    <source>
        <dbReference type="PROSITE-ProRule" id="PRU00023"/>
    </source>
</evidence>
<dbReference type="SUPFAM" id="SSF48403">
    <property type="entry name" value="Ankyrin repeat"/>
    <property type="match status" value="2"/>
</dbReference>
<evidence type="ECO:0000313" key="4">
    <source>
        <dbReference type="EMBL" id="OHT16883.1"/>
    </source>
</evidence>
<dbReference type="PANTHER" id="PTHR24198:SF165">
    <property type="entry name" value="ANKYRIN REPEAT-CONTAINING PROTEIN-RELATED"/>
    <property type="match status" value="1"/>
</dbReference>
<keyword evidence="5" id="KW-1185">Reference proteome</keyword>
<dbReference type="Gene3D" id="1.25.40.20">
    <property type="entry name" value="Ankyrin repeat-containing domain"/>
    <property type="match status" value="1"/>
</dbReference>
<name>A0A1J4L094_9EUKA</name>
<dbReference type="Pfam" id="PF13606">
    <property type="entry name" value="Ank_3"/>
    <property type="match status" value="1"/>
</dbReference>
<dbReference type="RefSeq" id="XP_068370019.1">
    <property type="nucleotide sequence ID" value="XM_068513795.1"/>
</dbReference>